<evidence type="ECO:0000313" key="14">
    <source>
        <dbReference type="Proteomes" id="UP001347884"/>
    </source>
</evidence>
<evidence type="ECO:0000313" key="5">
    <source>
        <dbReference type="EMBL" id="MEE6042266.1"/>
    </source>
</evidence>
<dbReference type="GeneID" id="66256722"/>
<protein>
    <recommendedName>
        <fullName evidence="4">Arsenate reductase</fullName>
        <ecNumber evidence="4">1.20.4.1</ecNumber>
    </recommendedName>
</protein>
<evidence type="ECO:0000256" key="1">
    <source>
        <dbReference type="ARBA" id="ARBA00007198"/>
    </source>
</evidence>
<keyword evidence="2 4" id="KW-0560">Oxidoreductase</keyword>
<evidence type="ECO:0000313" key="7">
    <source>
        <dbReference type="EMBL" id="RZN59411.1"/>
    </source>
</evidence>
<dbReference type="Proteomes" id="UP000294229">
    <property type="component" value="Unassembled WGS sequence"/>
</dbReference>
<evidence type="ECO:0000313" key="13">
    <source>
        <dbReference type="Proteomes" id="UP000294229"/>
    </source>
</evidence>
<dbReference type="PANTHER" id="PTHR30041">
    <property type="entry name" value="ARSENATE REDUCTASE"/>
    <property type="match status" value="1"/>
</dbReference>
<dbReference type="PANTHER" id="PTHR30041:SF4">
    <property type="entry name" value="ARSENATE REDUCTASE"/>
    <property type="match status" value="1"/>
</dbReference>
<dbReference type="EMBL" id="UFSW01000002">
    <property type="protein sequence ID" value="SUV40514.1"/>
    <property type="molecule type" value="Genomic_DNA"/>
</dbReference>
<dbReference type="InterPro" id="IPR036249">
    <property type="entry name" value="Thioredoxin-like_sf"/>
</dbReference>
<dbReference type="Pfam" id="PF03960">
    <property type="entry name" value="ArsC"/>
    <property type="match status" value="1"/>
</dbReference>
<reference evidence="7 13" key="3">
    <citation type="submission" date="2018-11" db="EMBL/GenBank/DDBJ databases">
        <title>Sequencing Av. paragallinarum serogroups.</title>
        <authorList>
            <person name="Hellmuth J.E."/>
            <person name="Boucher C.E."/>
            <person name="Cason E.D."/>
        </authorList>
    </citation>
    <scope>NUCLEOTIDE SEQUENCE [LARGE SCALE GENOMIC DNA]</scope>
    <source>
        <strain evidence="7 13">SA-3</strain>
    </source>
</reference>
<dbReference type="SUPFAM" id="SSF52833">
    <property type="entry name" value="Thioredoxin-like"/>
    <property type="match status" value="1"/>
</dbReference>
<dbReference type="InterPro" id="IPR006659">
    <property type="entry name" value="Arsenate_reductase"/>
</dbReference>
<evidence type="ECO:0000313" key="9">
    <source>
        <dbReference type="EMBL" id="SUV40514.1"/>
    </source>
</evidence>
<dbReference type="EMBL" id="RQXS01000022">
    <property type="protein sequence ID" value="RZN59411.1"/>
    <property type="molecule type" value="Genomic_DNA"/>
</dbReference>
<evidence type="ECO:0000313" key="8">
    <source>
        <dbReference type="EMBL" id="STO70322.1"/>
    </source>
</evidence>
<evidence type="ECO:0000256" key="2">
    <source>
        <dbReference type="ARBA" id="ARBA00023002"/>
    </source>
</evidence>
<sequence>MTIKIYHNPRCSKSRETLALLQQQGINPEIELYLEQQYSVDFLQQLAQKLQLNTVREMMRTKDDLYRTLQLDNPVLTETQLLEAISQHSALLERPIVVNGEKAKIGRPPESVLAIL</sequence>
<evidence type="ECO:0000313" key="12">
    <source>
        <dbReference type="Proteomes" id="UP000254620"/>
    </source>
</evidence>
<evidence type="ECO:0000313" key="6">
    <source>
        <dbReference type="EMBL" id="PXZ38167.1"/>
    </source>
</evidence>
<dbReference type="Gene3D" id="3.40.30.10">
    <property type="entry name" value="Glutaredoxin"/>
    <property type="match status" value="1"/>
</dbReference>
<reference evidence="5 14" key="4">
    <citation type="journal article" date="2022" name="Front. Microbiol.">
        <title>Commensal bacteria contribute to the growth of multidrug-resistant Avibacterium paragallinarum in chickens.</title>
        <authorList>
            <person name="Zhu J."/>
            <person name="Chen Y."/>
            <person name="Wu Y."/>
            <person name="Wang Y."/>
            <person name="Zhu K."/>
        </authorList>
    </citation>
    <scope>NUCLEOTIDE SEQUENCE [LARGE SCALE GENOMIC DNA]</scope>
    <source>
        <strain evidence="5 14">AV25</strain>
    </source>
</reference>
<dbReference type="EMBL" id="JAMDKF010000027">
    <property type="protein sequence ID" value="MEE6042266.1"/>
    <property type="molecule type" value="Genomic_DNA"/>
</dbReference>
<dbReference type="KEGG" id="apag:EIA51_09855"/>
<reference evidence="6 10" key="1">
    <citation type="submission" date="2018-06" db="EMBL/GenBank/DDBJ databases">
        <authorList>
            <person name="Teymurazov M."/>
            <person name="Kislichkina A."/>
            <person name="Abaymova A."/>
            <person name="Mukhina T."/>
            <person name="Mayskaya N."/>
            <person name="Svetoch E."/>
            <person name="Bogun A."/>
        </authorList>
    </citation>
    <scope>NUCLEOTIDE SEQUENCE [LARGE SCALE GENOMIC DNA]</scope>
    <source>
        <strain evidence="6 10">SCPM-O-B-8406</strain>
    </source>
</reference>
<comment type="catalytic activity">
    <reaction evidence="4">
        <text>[glutaredoxin]-dithiol + arsenate + glutathione + H(+) = glutathionyl-S-S-[glutaredoxin] + arsenite + H2O</text>
        <dbReference type="Rhea" id="RHEA:22016"/>
        <dbReference type="Rhea" id="RHEA-COMP:10729"/>
        <dbReference type="Rhea" id="RHEA-COMP:17668"/>
        <dbReference type="ChEBI" id="CHEBI:15377"/>
        <dbReference type="ChEBI" id="CHEBI:15378"/>
        <dbReference type="ChEBI" id="CHEBI:29242"/>
        <dbReference type="ChEBI" id="CHEBI:29950"/>
        <dbReference type="ChEBI" id="CHEBI:48597"/>
        <dbReference type="ChEBI" id="CHEBI:57925"/>
        <dbReference type="ChEBI" id="CHEBI:146199"/>
        <dbReference type="EC" id="1.20.4.1"/>
    </reaction>
</comment>
<dbReference type="EMBL" id="UGHK01000001">
    <property type="protein sequence ID" value="STO70322.1"/>
    <property type="molecule type" value="Genomic_DNA"/>
</dbReference>
<dbReference type="PROSITE" id="PS51353">
    <property type="entry name" value="ARSC"/>
    <property type="match status" value="1"/>
</dbReference>
<name>A0A0F5EPI6_AVIPA</name>
<dbReference type="Proteomes" id="UP000247594">
    <property type="component" value="Unassembled WGS sequence"/>
</dbReference>
<evidence type="ECO:0000256" key="4">
    <source>
        <dbReference type="RuleBase" id="RU362029"/>
    </source>
</evidence>
<dbReference type="OrthoDB" id="9790554at2"/>
<dbReference type="GO" id="GO:0008794">
    <property type="term" value="F:arsenate reductase (glutaredoxin) activity"/>
    <property type="evidence" value="ECO:0007669"/>
    <property type="project" value="UniProtKB-UniRule"/>
</dbReference>
<dbReference type="AlphaFoldDB" id="A0A0F5EPI6"/>
<accession>A0A0F5EPI6</accession>
<evidence type="ECO:0000313" key="11">
    <source>
        <dbReference type="Proteomes" id="UP000254465"/>
    </source>
</evidence>
<reference evidence="5" key="5">
    <citation type="submission" date="2022-05" db="EMBL/GenBank/DDBJ databases">
        <authorList>
            <person name="Chen Y."/>
            <person name="Zhu J."/>
            <person name="Zhu K."/>
        </authorList>
    </citation>
    <scope>NUCLEOTIDE SEQUENCE</scope>
    <source>
        <strain evidence="5">AV25</strain>
    </source>
</reference>
<dbReference type="Proteomes" id="UP000254620">
    <property type="component" value="Unassembled WGS sequence"/>
</dbReference>
<proteinExistence type="inferred from homology"/>
<dbReference type="Proteomes" id="UP001347884">
    <property type="component" value="Unassembled WGS sequence"/>
</dbReference>
<evidence type="ECO:0000313" key="10">
    <source>
        <dbReference type="Proteomes" id="UP000247594"/>
    </source>
</evidence>
<evidence type="ECO:0000256" key="3">
    <source>
        <dbReference type="PROSITE-ProRule" id="PRU01282"/>
    </source>
</evidence>
<dbReference type="Proteomes" id="UP000254465">
    <property type="component" value="Unassembled WGS sequence"/>
</dbReference>
<reference evidence="11 12" key="2">
    <citation type="submission" date="2018-06" db="EMBL/GenBank/DDBJ databases">
        <authorList>
            <consortium name="Pathogen Informatics"/>
            <person name="Doyle S."/>
        </authorList>
    </citation>
    <scope>NUCLEOTIDE SEQUENCE [LARGE SCALE GENOMIC DNA]</scope>
    <source>
        <strain evidence="9 12">NCTC10926</strain>
        <strain evidence="8 11">NCTC11296</strain>
    </source>
</reference>
<gene>
    <name evidence="7" type="primary">arsC</name>
    <name evidence="8" type="synonym">yfgD</name>
    <name evidence="6" type="ORF">DM482_10735</name>
    <name evidence="7" type="ORF">EIG79_06080</name>
    <name evidence="5" type="ORF">M5S13_10300</name>
    <name evidence="9" type="ORF">NCTC10926_02555</name>
    <name evidence="8" type="ORF">NCTC11296_00202</name>
</gene>
<dbReference type="InterPro" id="IPR006660">
    <property type="entry name" value="Arsenate_reductase-like"/>
</dbReference>
<dbReference type="STRING" id="728.VY92_11185"/>
<dbReference type="eggNOG" id="COG1393">
    <property type="taxonomic scope" value="Bacteria"/>
</dbReference>
<dbReference type="EMBL" id="QJPJ01000024">
    <property type="protein sequence ID" value="PXZ38167.1"/>
    <property type="molecule type" value="Genomic_DNA"/>
</dbReference>
<dbReference type="EC" id="1.20.4.1" evidence="4"/>
<keyword evidence="14" id="KW-1185">Reference proteome</keyword>
<comment type="similarity">
    <text evidence="1 3 4">Belongs to the ArsC family.</text>
</comment>
<dbReference type="RefSeq" id="WP_017806916.1">
    <property type="nucleotide sequence ID" value="NZ_CP034110.1"/>
</dbReference>
<organism evidence="7 13">
    <name type="scientific">Avibacterium paragallinarum</name>
    <name type="common">Haemophilus gallinarum</name>
    <dbReference type="NCBI Taxonomy" id="728"/>
    <lineage>
        <taxon>Bacteria</taxon>
        <taxon>Pseudomonadati</taxon>
        <taxon>Pseudomonadota</taxon>
        <taxon>Gammaproteobacteria</taxon>
        <taxon>Pasteurellales</taxon>
        <taxon>Pasteurellaceae</taxon>
        <taxon>Avibacterium</taxon>
    </lineage>
</organism>
<dbReference type="CDD" id="cd03034">
    <property type="entry name" value="ArsC_ArsC"/>
    <property type="match status" value="1"/>
</dbReference>
<dbReference type="NCBIfam" id="TIGR00014">
    <property type="entry name" value="arsC"/>
    <property type="match status" value="1"/>
</dbReference>